<evidence type="ECO:0000256" key="5">
    <source>
        <dbReference type="ARBA" id="ARBA00022547"/>
    </source>
</evidence>
<proteinExistence type="inferred from homology"/>
<evidence type="ECO:0000256" key="11">
    <source>
        <dbReference type="ARBA" id="ARBA00023136"/>
    </source>
</evidence>
<keyword evidence="6 12" id="KW-0812">Transmembrane</keyword>
<evidence type="ECO:0000256" key="1">
    <source>
        <dbReference type="ARBA" id="ARBA00004304"/>
    </source>
</evidence>
<dbReference type="GO" id="GO:0015986">
    <property type="term" value="P:proton motive force-driven ATP synthesis"/>
    <property type="evidence" value="ECO:0007669"/>
    <property type="project" value="InterPro"/>
</dbReference>
<evidence type="ECO:0000256" key="6">
    <source>
        <dbReference type="ARBA" id="ARBA00022692"/>
    </source>
</evidence>
<evidence type="ECO:0000256" key="4">
    <source>
        <dbReference type="ARBA" id="ARBA00022448"/>
    </source>
</evidence>
<protein>
    <recommendedName>
        <fullName evidence="12">ATP synthase complex subunit 8</fullName>
    </recommendedName>
</protein>
<evidence type="ECO:0000256" key="2">
    <source>
        <dbReference type="ARBA" id="ARBA00008892"/>
    </source>
</evidence>
<dbReference type="InterPro" id="IPR001421">
    <property type="entry name" value="ATP8_metazoa"/>
</dbReference>
<dbReference type="GO" id="GO:0015078">
    <property type="term" value="F:proton transmembrane transporter activity"/>
    <property type="evidence" value="ECO:0007669"/>
    <property type="project" value="InterPro"/>
</dbReference>
<keyword evidence="7 12" id="KW-0375">Hydrogen ion transport</keyword>
<dbReference type="AlphaFoldDB" id="A0A343C4I3"/>
<gene>
    <name evidence="14" type="primary">atp8</name>
</gene>
<evidence type="ECO:0000256" key="12">
    <source>
        <dbReference type="RuleBase" id="RU003661"/>
    </source>
</evidence>
<comment type="similarity">
    <text evidence="2 12">Belongs to the ATPase protein 8 family.</text>
</comment>
<keyword evidence="4 12" id="KW-0813">Transport</keyword>
<keyword evidence="8 13" id="KW-1133">Transmembrane helix</keyword>
<sequence>MPQMSPLNWLTLMIMFILSLKLFINMNYFTTLYQPKQSMKKNFLIKKNWKW</sequence>
<accession>A0A343C4I3</accession>
<keyword evidence="10 12" id="KW-0496">Mitochondrion</keyword>
<geneLocation type="mitochondrion" evidence="14"/>
<dbReference type="GO" id="GO:0045259">
    <property type="term" value="C:proton-transporting ATP synthase complex"/>
    <property type="evidence" value="ECO:0007669"/>
    <property type="project" value="UniProtKB-KW"/>
</dbReference>
<keyword evidence="5 12" id="KW-0138">CF(0)</keyword>
<comment type="subcellular location">
    <subcellularLocation>
        <location evidence="1 12">Mitochondrion membrane</location>
        <topology evidence="1 12">Single-pass membrane protein</topology>
    </subcellularLocation>
</comment>
<evidence type="ECO:0000256" key="7">
    <source>
        <dbReference type="ARBA" id="ARBA00022781"/>
    </source>
</evidence>
<dbReference type="EMBL" id="KX087259">
    <property type="protein sequence ID" value="ARH54932.1"/>
    <property type="molecule type" value="Genomic_DNA"/>
</dbReference>
<dbReference type="Pfam" id="PF00895">
    <property type="entry name" value="ATP-synt_8"/>
    <property type="match status" value="1"/>
</dbReference>
<evidence type="ECO:0000256" key="3">
    <source>
        <dbReference type="ARBA" id="ARBA00011291"/>
    </source>
</evidence>
<evidence type="ECO:0000256" key="8">
    <source>
        <dbReference type="ARBA" id="ARBA00022989"/>
    </source>
</evidence>
<evidence type="ECO:0000313" key="14">
    <source>
        <dbReference type="EMBL" id="ARH54932.1"/>
    </source>
</evidence>
<evidence type="ECO:0000256" key="9">
    <source>
        <dbReference type="ARBA" id="ARBA00023065"/>
    </source>
</evidence>
<reference evidence="14" key="1">
    <citation type="submission" date="2016-04" db="EMBL/GenBank/DDBJ databases">
        <title>Mitochondria of beetle species.</title>
        <authorList>
            <person name="Hunter A."/>
            <person name="Moriniere J."/>
            <person name="Tang P."/>
            <person name="Linard B."/>
            <person name="Crampton-Platt A."/>
            <person name="Vogler A.P."/>
        </authorList>
    </citation>
    <scope>NUCLEOTIDE SEQUENCE</scope>
</reference>
<organism evidence="14">
    <name type="scientific">Cis micans</name>
    <dbReference type="NCBI Taxonomy" id="577917"/>
    <lineage>
        <taxon>Eukaryota</taxon>
        <taxon>Metazoa</taxon>
        <taxon>Ecdysozoa</taxon>
        <taxon>Arthropoda</taxon>
        <taxon>Hexapoda</taxon>
        <taxon>Insecta</taxon>
        <taxon>Pterygota</taxon>
        <taxon>Neoptera</taxon>
        <taxon>Endopterygota</taxon>
        <taxon>Coleoptera</taxon>
        <taxon>Polyphaga</taxon>
        <taxon>Cucujiformia</taxon>
        <taxon>Ciidae</taxon>
        <taxon>Ciinae</taxon>
        <taxon>Cis</taxon>
    </lineage>
</organism>
<comment type="subunit">
    <text evidence="3">F-type ATPases have 2 components, CF(1) - the catalytic core - and CF(0) - the membrane proton channel.</text>
</comment>
<keyword evidence="9 12" id="KW-0406">Ion transport</keyword>
<dbReference type="GO" id="GO:0031966">
    <property type="term" value="C:mitochondrial membrane"/>
    <property type="evidence" value="ECO:0007669"/>
    <property type="project" value="UniProtKB-SubCell"/>
</dbReference>
<evidence type="ECO:0000256" key="13">
    <source>
        <dbReference type="SAM" id="Phobius"/>
    </source>
</evidence>
<evidence type="ECO:0000256" key="10">
    <source>
        <dbReference type="ARBA" id="ARBA00023128"/>
    </source>
</evidence>
<name>A0A343C4I3_9CUCU</name>
<keyword evidence="11 13" id="KW-0472">Membrane</keyword>
<feature type="transmembrane region" description="Helical" evidence="13">
    <location>
        <begin position="12"/>
        <end position="33"/>
    </location>
</feature>